<sequence length="75" mass="8378">MIEVVDLLLSAAFPSVELFFSFLIPLLPASTPVTTSCDPTLFSSNRGETESRTLPCLTLSRLFVKRSSESKHWKM</sequence>
<keyword evidence="1" id="KW-0472">Membrane</keyword>
<gene>
    <name evidence="2" type="ORF">OKIOD_LOCUS1639</name>
</gene>
<organism evidence="2 3">
    <name type="scientific">Oikopleura dioica</name>
    <name type="common">Tunicate</name>
    <dbReference type="NCBI Taxonomy" id="34765"/>
    <lineage>
        <taxon>Eukaryota</taxon>
        <taxon>Metazoa</taxon>
        <taxon>Chordata</taxon>
        <taxon>Tunicata</taxon>
        <taxon>Appendicularia</taxon>
        <taxon>Copelata</taxon>
        <taxon>Oikopleuridae</taxon>
        <taxon>Oikopleura</taxon>
    </lineage>
</organism>
<feature type="transmembrane region" description="Helical" evidence="1">
    <location>
        <begin position="7"/>
        <end position="27"/>
    </location>
</feature>
<name>A0ABN7RT28_OIKDI</name>
<dbReference type="Proteomes" id="UP001158576">
    <property type="component" value="Chromosome PAR"/>
</dbReference>
<evidence type="ECO:0000313" key="2">
    <source>
        <dbReference type="EMBL" id="CAG5082274.1"/>
    </source>
</evidence>
<protein>
    <submittedName>
        <fullName evidence="2">Oidioi.mRNA.OKI2018_I69.PAR.g10081.t1.cds</fullName>
    </submittedName>
</protein>
<evidence type="ECO:0000256" key="1">
    <source>
        <dbReference type="SAM" id="Phobius"/>
    </source>
</evidence>
<accession>A0ABN7RT28</accession>
<keyword evidence="3" id="KW-1185">Reference proteome</keyword>
<keyword evidence="1" id="KW-0812">Transmembrane</keyword>
<reference evidence="2 3" key="1">
    <citation type="submission" date="2021-04" db="EMBL/GenBank/DDBJ databases">
        <authorList>
            <person name="Bliznina A."/>
        </authorList>
    </citation>
    <scope>NUCLEOTIDE SEQUENCE [LARGE SCALE GENOMIC DNA]</scope>
</reference>
<evidence type="ECO:0000313" key="3">
    <source>
        <dbReference type="Proteomes" id="UP001158576"/>
    </source>
</evidence>
<proteinExistence type="predicted"/>
<keyword evidence="1" id="KW-1133">Transmembrane helix</keyword>
<dbReference type="EMBL" id="OU015568">
    <property type="protein sequence ID" value="CAG5082274.1"/>
    <property type="molecule type" value="Genomic_DNA"/>
</dbReference>